<keyword evidence="3" id="KW-1185">Reference proteome</keyword>
<comment type="caution">
    <text evidence="2">The sequence shown here is derived from an EMBL/GenBank/DDBJ whole genome shotgun (WGS) entry which is preliminary data.</text>
</comment>
<feature type="region of interest" description="Disordered" evidence="1">
    <location>
        <begin position="71"/>
        <end position="91"/>
    </location>
</feature>
<accession>A0A1Y1UNF9</accession>
<dbReference type="RefSeq" id="XP_021873385.1">
    <property type="nucleotide sequence ID" value="XM_022017808.1"/>
</dbReference>
<organism evidence="2 3">
    <name type="scientific">Kockovaella imperatae</name>
    <dbReference type="NCBI Taxonomy" id="4999"/>
    <lineage>
        <taxon>Eukaryota</taxon>
        <taxon>Fungi</taxon>
        <taxon>Dikarya</taxon>
        <taxon>Basidiomycota</taxon>
        <taxon>Agaricomycotina</taxon>
        <taxon>Tremellomycetes</taxon>
        <taxon>Tremellales</taxon>
        <taxon>Cuniculitremaceae</taxon>
        <taxon>Kockovaella</taxon>
    </lineage>
</organism>
<evidence type="ECO:0000313" key="3">
    <source>
        <dbReference type="Proteomes" id="UP000193218"/>
    </source>
</evidence>
<reference evidence="2 3" key="1">
    <citation type="submission" date="2017-03" db="EMBL/GenBank/DDBJ databases">
        <title>Widespread Adenine N6-methylation of Active Genes in Fungi.</title>
        <authorList>
            <consortium name="DOE Joint Genome Institute"/>
            <person name="Mondo S.J."/>
            <person name="Dannebaum R.O."/>
            <person name="Kuo R.C."/>
            <person name="Louie K.B."/>
            <person name="Bewick A.J."/>
            <person name="Labutti K."/>
            <person name="Haridas S."/>
            <person name="Kuo A."/>
            <person name="Salamov A."/>
            <person name="Ahrendt S.R."/>
            <person name="Lau R."/>
            <person name="Bowen B.P."/>
            <person name="Lipzen A."/>
            <person name="Sullivan W."/>
            <person name="Andreopoulos W.B."/>
            <person name="Clum A."/>
            <person name="Lindquist E."/>
            <person name="Daum C."/>
            <person name="Northen T.R."/>
            <person name="Ramamoorthy G."/>
            <person name="Schmitz R.J."/>
            <person name="Gryganskyi A."/>
            <person name="Culley D."/>
            <person name="Magnuson J."/>
            <person name="James T.Y."/>
            <person name="O'Malley M.A."/>
            <person name="Stajich J.E."/>
            <person name="Spatafora J.W."/>
            <person name="Visel A."/>
            <person name="Grigoriev I.V."/>
        </authorList>
    </citation>
    <scope>NUCLEOTIDE SEQUENCE [LARGE SCALE GENOMIC DNA]</scope>
    <source>
        <strain evidence="2 3">NRRL Y-17943</strain>
    </source>
</reference>
<protein>
    <submittedName>
        <fullName evidence="2">Uncharacterized protein</fullName>
    </submittedName>
</protein>
<dbReference type="AlphaFoldDB" id="A0A1Y1UNF9"/>
<dbReference type="OrthoDB" id="16434at2759"/>
<evidence type="ECO:0000313" key="2">
    <source>
        <dbReference type="EMBL" id="ORX39600.1"/>
    </source>
</evidence>
<gene>
    <name evidence="2" type="ORF">BD324DRAFT_648241</name>
</gene>
<dbReference type="GeneID" id="33559617"/>
<name>A0A1Y1UNF9_9TREE</name>
<dbReference type="InParanoid" id="A0A1Y1UNF9"/>
<sequence>MPIRPTFNITSKVPNKIASLAGPHRLAKLLSLLPHNGVQSVIQPALGNHDTFYLVTRTKLKYRAVELRDPNAEKPKGQDGIPLAKGDNKFWRPVDPMESGPEAGEMKASGPVWVMRFKDGRYVSPRYKSAMPDQQMKFVAQDPWLAVDKTAIPSETREAIAKWKESYDRQVEIREKVMLKQKKAREQFLKDQEAKKKEKRKNLESWRRQARKVSILY</sequence>
<proteinExistence type="predicted"/>
<evidence type="ECO:0000256" key="1">
    <source>
        <dbReference type="SAM" id="MobiDB-lite"/>
    </source>
</evidence>
<dbReference type="EMBL" id="NBSH01000002">
    <property type="protein sequence ID" value="ORX39600.1"/>
    <property type="molecule type" value="Genomic_DNA"/>
</dbReference>
<dbReference type="Proteomes" id="UP000193218">
    <property type="component" value="Unassembled WGS sequence"/>
</dbReference>